<dbReference type="Pfam" id="PF12146">
    <property type="entry name" value="Hydrolase_4"/>
    <property type="match status" value="1"/>
</dbReference>
<accession>A0A812WLL2</accession>
<proteinExistence type="inferred from homology"/>
<name>A0A812WLL2_SYMPI</name>
<evidence type="ECO:0000256" key="2">
    <source>
        <dbReference type="ARBA" id="ARBA00022801"/>
    </source>
</evidence>
<dbReference type="InterPro" id="IPR022742">
    <property type="entry name" value="Hydrolase_4"/>
</dbReference>
<evidence type="ECO:0000256" key="3">
    <source>
        <dbReference type="ARBA" id="ARBA00023295"/>
    </source>
</evidence>
<keyword evidence="3" id="KW-0326">Glycosidase</keyword>
<sequence length="1060" mass="116268">MSALEIFDATVKKLAEAHIMVVLNNHQGKAMWCCSEDDGEGLWYSQEYSEEDWLQSLRLLARRYREEPYVIGFDLRNELRGIPASVAQNLRLSPRGFRFWPRWDSYDEILDLRRAGADAEVGNSDWGEAALRAGVVYEAHDYCWYHVNFFRAWMLYWRLGGEGWILVSLFQMPGSQRTVSYSAFRAKLDDRWGFLLDGEAPVWLGEFGTNGYWVTDGWSAEVGEVLWLNHILRYMQERDLHYAYWALNGDKAGDDETFGLLMQEARAVQGFEGLRLNGPSRLCDAGLQDGDLLSATIREPGPVMESYRKAGWVEIHNWVPFDTLSQNGKWSPGAIPGVEVTVALFMIGSAPEPSQSAGGAALSSEQTGLIRSIQDSFGRFTRSRKAEGGARLKGLPDDSPSLVVEAAALSLDIRGHMLKMQTSREDLRTLQTHALTMKAKKGVLPSKVNSPQQAGVMATGEGAKRANIAKQPRLAGLASQPLPRTPSRCRRIPAPLREAPRAASAANLRVSSLLSPRSGARSPPRPVPCFPANRAEASLPQAVVATPSMPSGISSAGGVAHATPVAAISGISSAGGMGGMQRQNVVRSYAPPRVVVPAWAWLPSLPSPKQAFRNPACVPHESAVKGRPADLAVIPTPSRVRTQRPPGPSFRVGPPIRATLSGGVPTAWHAVTATWPGGSKAFLLRVTPAGRPVRQRAEALFIRWIHLKCFPAMFVLTAAGGLAGGFLFHKWLLRPEECISPGAKAVAASSDVELKAAMHSLKDGSQRFSYTLKPKNKAPTHAIVFVHGYTSNSDLYVEIMAEYARAGAVVLMPDLPGHGRSDGLLAYITDWWSFMDQLWEHTEILMSKEGMVDGKSLPTFVAGNSLGGGMAACMVLQRPTYFRGAILQGPMLTVSDEVKPPWIVQMIFKHVVARLLPNWPLSPIKSLANFDFRVPTMGPVYEEVNPFSMKGTLPFLASGREMGFTFIDWLEDHLKEVRTPFLVQHGKSDKITDPASSQRLYDEAAATDKTLRLYDGVYHCELICCTPGGAAFTGLTWLPEQVSATEQCIQDAKAWMAARV</sequence>
<evidence type="ECO:0000313" key="7">
    <source>
        <dbReference type="Proteomes" id="UP000649617"/>
    </source>
</evidence>
<keyword evidence="2" id="KW-0378">Hydrolase</keyword>
<organism evidence="6 7">
    <name type="scientific">Symbiodinium pilosum</name>
    <name type="common">Dinoflagellate</name>
    <dbReference type="NCBI Taxonomy" id="2952"/>
    <lineage>
        <taxon>Eukaryota</taxon>
        <taxon>Sar</taxon>
        <taxon>Alveolata</taxon>
        <taxon>Dinophyceae</taxon>
        <taxon>Suessiales</taxon>
        <taxon>Symbiodiniaceae</taxon>
        <taxon>Symbiodinium</taxon>
    </lineage>
</organism>
<dbReference type="InterPro" id="IPR017853">
    <property type="entry name" value="GH"/>
</dbReference>
<evidence type="ECO:0000259" key="5">
    <source>
        <dbReference type="Pfam" id="PF12146"/>
    </source>
</evidence>
<dbReference type="InterPro" id="IPR000073">
    <property type="entry name" value="AB_hydrolase_1"/>
</dbReference>
<dbReference type="Gene3D" id="3.20.20.80">
    <property type="entry name" value="Glycosidases"/>
    <property type="match status" value="1"/>
</dbReference>
<dbReference type="InterPro" id="IPR051044">
    <property type="entry name" value="MAG_DAG_Lipase"/>
</dbReference>
<dbReference type="SUPFAM" id="SSF53474">
    <property type="entry name" value="alpha/beta-Hydrolases"/>
    <property type="match status" value="1"/>
</dbReference>
<feature type="domain" description="Serine aminopeptidase S33" evidence="5">
    <location>
        <begin position="779"/>
        <end position="1020"/>
    </location>
</feature>
<dbReference type="PRINTS" id="PR00111">
    <property type="entry name" value="ABHYDROLASE"/>
</dbReference>
<dbReference type="InterPro" id="IPR029058">
    <property type="entry name" value="AB_hydrolase_fold"/>
</dbReference>
<dbReference type="Gene3D" id="3.40.50.1820">
    <property type="entry name" value="alpha/beta hydrolase"/>
    <property type="match status" value="1"/>
</dbReference>
<dbReference type="GO" id="GO:0004553">
    <property type="term" value="F:hydrolase activity, hydrolyzing O-glycosyl compounds"/>
    <property type="evidence" value="ECO:0007669"/>
    <property type="project" value="InterPro"/>
</dbReference>
<protein>
    <submittedName>
        <fullName evidence="6">CSE protein</fullName>
    </submittedName>
</protein>
<dbReference type="SUPFAM" id="SSF51445">
    <property type="entry name" value="(Trans)glycosidases"/>
    <property type="match status" value="1"/>
</dbReference>
<dbReference type="GO" id="GO:0000272">
    <property type="term" value="P:polysaccharide catabolic process"/>
    <property type="evidence" value="ECO:0007669"/>
    <property type="project" value="InterPro"/>
</dbReference>
<dbReference type="Pfam" id="PF00150">
    <property type="entry name" value="Cellulase"/>
    <property type="match status" value="1"/>
</dbReference>
<comment type="similarity">
    <text evidence="1">Belongs to the glycosyl hydrolase 5 (cellulase A) family.</text>
</comment>
<reference evidence="6" key="1">
    <citation type="submission" date="2021-02" db="EMBL/GenBank/DDBJ databases">
        <authorList>
            <person name="Dougan E. K."/>
            <person name="Rhodes N."/>
            <person name="Thang M."/>
            <person name="Chan C."/>
        </authorList>
    </citation>
    <scope>NUCLEOTIDE SEQUENCE</scope>
</reference>
<evidence type="ECO:0000313" key="6">
    <source>
        <dbReference type="EMBL" id="CAE7684804.1"/>
    </source>
</evidence>
<evidence type="ECO:0000259" key="4">
    <source>
        <dbReference type="Pfam" id="PF00150"/>
    </source>
</evidence>
<dbReference type="PANTHER" id="PTHR11614">
    <property type="entry name" value="PHOSPHOLIPASE-RELATED"/>
    <property type="match status" value="1"/>
</dbReference>
<dbReference type="EMBL" id="CAJNIZ010044313">
    <property type="protein sequence ID" value="CAE7684804.1"/>
    <property type="molecule type" value="Genomic_DNA"/>
</dbReference>
<keyword evidence="7" id="KW-1185">Reference proteome</keyword>
<dbReference type="OrthoDB" id="2498029at2759"/>
<feature type="domain" description="Glycoside hydrolase family 5" evidence="4">
    <location>
        <begin position="3"/>
        <end position="249"/>
    </location>
</feature>
<dbReference type="AlphaFoldDB" id="A0A812WLL2"/>
<gene>
    <name evidence="6" type="primary">CSE</name>
    <name evidence="6" type="ORF">SPIL2461_LOCUS19132</name>
</gene>
<comment type="caution">
    <text evidence="6">The sequence shown here is derived from an EMBL/GenBank/DDBJ whole genome shotgun (WGS) entry which is preliminary data.</text>
</comment>
<evidence type="ECO:0000256" key="1">
    <source>
        <dbReference type="ARBA" id="ARBA00005641"/>
    </source>
</evidence>
<dbReference type="InterPro" id="IPR001547">
    <property type="entry name" value="Glyco_hydro_5"/>
</dbReference>
<dbReference type="Proteomes" id="UP000649617">
    <property type="component" value="Unassembled WGS sequence"/>
</dbReference>